<evidence type="ECO:0000313" key="2">
    <source>
        <dbReference type="Proteomes" id="UP001055879"/>
    </source>
</evidence>
<protein>
    <submittedName>
        <fullName evidence="1">Uncharacterized protein</fullName>
    </submittedName>
</protein>
<dbReference type="EMBL" id="CM042056">
    <property type="protein sequence ID" value="KAI3697670.1"/>
    <property type="molecule type" value="Genomic_DNA"/>
</dbReference>
<proteinExistence type="predicted"/>
<organism evidence="1 2">
    <name type="scientific">Arctium lappa</name>
    <name type="common">Greater burdock</name>
    <name type="synonym">Lappa major</name>
    <dbReference type="NCBI Taxonomy" id="4217"/>
    <lineage>
        <taxon>Eukaryota</taxon>
        <taxon>Viridiplantae</taxon>
        <taxon>Streptophyta</taxon>
        <taxon>Embryophyta</taxon>
        <taxon>Tracheophyta</taxon>
        <taxon>Spermatophyta</taxon>
        <taxon>Magnoliopsida</taxon>
        <taxon>eudicotyledons</taxon>
        <taxon>Gunneridae</taxon>
        <taxon>Pentapetalae</taxon>
        <taxon>asterids</taxon>
        <taxon>campanulids</taxon>
        <taxon>Asterales</taxon>
        <taxon>Asteraceae</taxon>
        <taxon>Carduoideae</taxon>
        <taxon>Cardueae</taxon>
        <taxon>Arctiinae</taxon>
        <taxon>Arctium</taxon>
    </lineage>
</organism>
<dbReference type="Proteomes" id="UP001055879">
    <property type="component" value="Linkage Group LG10"/>
</dbReference>
<evidence type="ECO:0000313" key="1">
    <source>
        <dbReference type="EMBL" id="KAI3697670.1"/>
    </source>
</evidence>
<accession>A0ACB8ZJ22</accession>
<gene>
    <name evidence="1" type="ORF">L6452_30766</name>
</gene>
<comment type="caution">
    <text evidence="1">The sequence shown here is derived from an EMBL/GenBank/DDBJ whole genome shotgun (WGS) entry which is preliminary data.</text>
</comment>
<keyword evidence="2" id="KW-1185">Reference proteome</keyword>
<name>A0ACB8ZJ22_ARCLA</name>
<sequence>MFRYVSDESVLPVAAIEPVPESCVSTVEDKKLEDIEKWWKMGLKAILDGKLVVLLLSGGRTEPVTLVVCMATLTDGHIWLEIAYGTGSHANDDEMRLENPTRIPGCYNFCGSEGKCGRDGAGENVVGGGAGEGAGRGR</sequence>
<reference evidence="1 2" key="2">
    <citation type="journal article" date="2022" name="Mol. Ecol. Resour.">
        <title>The genomes of chicory, endive, great burdock and yacon provide insights into Asteraceae paleo-polyploidization history and plant inulin production.</title>
        <authorList>
            <person name="Fan W."/>
            <person name="Wang S."/>
            <person name="Wang H."/>
            <person name="Wang A."/>
            <person name="Jiang F."/>
            <person name="Liu H."/>
            <person name="Zhao H."/>
            <person name="Xu D."/>
            <person name="Zhang Y."/>
        </authorList>
    </citation>
    <scope>NUCLEOTIDE SEQUENCE [LARGE SCALE GENOMIC DNA]</scope>
    <source>
        <strain evidence="2">cv. Niubang</strain>
    </source>
</reference>
<reference evidence="2" key="1">
    <citation type="journal article" date="2022" name="Mol. Ecol. Resour.">
        <title>The genomes of chicory, endive, great burdock and yacon provide insights into Asteraceae palaeo-polyploidization history and plant inulin production.</title>
        <authorList>
            <person name="Fan W."/>
            <person name="Wang S."/>
            <person name="Wang H."/>
            <person name="Wang A."/>
            <person name="Jiang F."/>
            <person name="Liu H."/>
            <person name="Zhao H."/>
            <person name="Xu D."/>
            <person name="Zhang Y."/>
        </authorList>
    </citation>
    <scope>NUCLEOTIDE SEQUENCE [LARGE SCALE GENOMIC DNA]</scope>
    <source>
        <strain evidence="2">cv. Niubang</strain>
    </source>
</reference>